<evidence type="ECO:0000256" key="2">
    <source>
        <dbReference type="ARBA" id="ARBA00022741"/>
    </source>
</evidence>
<dbReference type="Gene3D" id="3.40.50.10240">
    <property type="entry name" value="Thiamin pyrophosphokinase, catalytic domain"/>
    <property type="match status" value="1"/>
</dbReference>
<dbReference type="GO" id="GO:0004788">
    <property type="term" value="F:thiamine diphosphokinase activity"/>
    <property type="evidence" value="ECO:0007669"/>
    <property type="project" value="UniProtKB-UniRule"/>
</dbReference>
<reference evidence="7" key="1">
    <citation type="submission" date="2020-08" db="EMBL/GenBank/DDBJ databases">
        <title>Genome public.</title>
        <authorList>
            <person name="Liu C."/>
            <person name="Sun Q."/>
        </authorList>
    </citation>
    <scope>NUCLEOTIDE SEQUENCE</scope>
    <source>
        <strain evidence="7">BX22</strain>
    </source>
</reference>
<evidence type="ECO:0000259" key="6">
    <source>
        <dbReference type="SMART" id="SM00983"/>
    </source>
</evidence>
<dbReference type="EMBL" id="JACOOL010000002">
    <property type="protein sequence ID" value="MBC5635916.1"/>
    <property type="molecule type" value="Genomic_DNA"/>
</dbReference>
<dbReference type="GO" id="GO:0016301">
    <property type="term" value="F:kinase activity"/>
    <property type="evidence" value="ECO:0007669"/>
    <property type="project" value="UniProtKB-KW"/>
</dbReference>
<dbReference type="NCBIfam" id="TIGR01378">
    <property type="entry name" value="thi_PPkinase"/>
    <property type="match status" value="1"/>
</dbReference>
<sequence length="214" mass="23932">MVNIAIIGNGPSHLIPNLSHYQNNIDIWIGADRGALSIIQQNIELDYAIGDFDSVNDGELQQIKIQAKRFEQHNVEKDETDLELALRLAISMRPTMIYFFGVTGGRLDHTLINIQLLQQLVKKNIGGAVIDSKNHLELKFPGSYTIKRCENYPIVSFIPLTQEVSGLTLEGFYYPLTKVTIHMGSTLSISNKLISNNGTFSFDDGIVLVVRSRD</sequence>
<organism evidence="7 8">
    <name type="scientific">Ornithinibacillus hominis</name>
    <dbReference type="NCBI Taxonomy" id="2763055"/>
    <lineage>
        <taxon>Bacteria</taxon>
        <taxon>Bacillati</taxon>
        <taxon>Bacillota</taxon>
        <taxon>Bacilli</taxon>
        <taxon>Bacillales</taxon>
        <taxon>Bacillaceae</taxon>
        <taxon>Ornithinibacillus</taxon>
    </lineage>
</organism>
<dbReference type="InterPro" id="IPR036371">
    <property type="entry name" value="TPK_B1-bd_sf"/>
</dbReference>
<feature type="domain" description="Thiamin pyrophosphokinase thiamin-binding" evidence="6">
    <location>
        <begin position="142"/>
        <end position="208"/>
    </location>
</feature>
<dbReference type="PANTHER" id="PTHR41299:SF1">
    <property type="entry name" value="THIAMINE PYROPHOSPHOKINASE"/>
    <property type="match status" value="1"/>
</dbReference>
<evidence type="ECO:0000313" key="8">
    <source>
        <dbReference type="Proteomes" id="UP000637359"/>
    </source>
</evidence>
<evidence type="ECO:0000256" key="5">
    <source>
        <dbReference type="NCBIfam" id="TIGR01378"/>
    </source>
</evidence>
<dbReference type="InterPro" id="IPR036759">
    <property type="entry name" value="TPK_catalytic_sf"/>
</dbReference>
<dbReference type="PANTHER" id="PTHR41299">
    <property type="entry name" value="THIAMINE PYROPHOSPHOKINASE"/>
    <property type="match status" value="1"/>
</dbReference>
<dbReference type="InterPro" id="IPR006282">
    <property type="entry name" value="Thi_PPkinase"/>
</dbReference>
<dbReference type="Pfam" id="PF04265">
    <property type="entry name" value="TPK_B1_binding"/>
    <property type="match status" value="1"/>
</dbReference>
<evidence type="ECO:0000256" key="3">
    <source>
        <dbReference type="ARBA" id="ARBA00022777"/>
    </source>
</evidence>
<dbReference type="EC" id="2.7.6.2" evidence="5"/>
<dbReference type="Proteomes" id="UP000637359">
    <property type="component" value="Unassembled WGS sequence"/>
</dbReference>
<keyword evidence="1 7" id="KW-0808">Transferase</keyword>
<comment type="caution">
    <text evidence="7">The sequence shown here is derived from an EMBL/GenBank/DDBJ whole genome shotgun (WGS) entry which is preliminary data.</text>
</comment>
<keyword evidence="8" id="KW-1185">Reference proteome</keyword>
<dbReference type="SMART" id="SM00983">
    <property type="entry name" value="TPK_B1_binding"/>
    <property type="match status" value="1"/>
</dbReference>
<dbReference type="SUPFAM" id="SSF63999">
    <property type="entry name" value="Thiamin pyrophosphokinase, catalytic domain"/>
    <property type="match status" value="1"/>
</dbReference>
<evidence type="ECO:0000256" key="4">
    <source>
        <dbReference type="ARBA" id="ARBA00022840"/>
    </source>
</evidence>
<dbReference type="RefSeq" id="WP_186868630.1">
    <property type="nucleotide sequence ID" value="NZ_JACOOL010000002.1"/>
</dbReference>
<dbReference type="AlphaFoldDB" id="A0A923RGB8"/>
<keyword evidence="3" id="KW-0418">Kinase</keyword>
<dbReference type="GO" id="GO:0030975">
    <property type="term" value="F:thiamine binding"/>
    <property type="evidence" value="ECO:0007669"/>
    <property type="project" value="InterPro"/>
</dbReference>
<dbReference type="GO" id="GO:0005524">
    <property type="term" value="F:ATP binding"/>
    <property type="evidence" value="ECO:0007669"/>
    <property type="project" value="UniProtKB-KW"/>
</dbReference>
<dbReference type="GO" id="GO:0009229">
    <property type="term" value="P:thiamine diphosphate biosynthetic process"/>
    <property type="evidence" value="ECO:0007669"/>
    <property type="project" value="InterPro"/>
</dbReference>
<dbReference type="CDD" id="cd07995">
    <property type="entry name" value="TPK"/>
    <property type="match status" value="1"/>
</dbReference>
<evidence type="ECO:0000313" key="7">
    <source>
        <dbReference type="EMBL" id="MBC5635916.1"/>
    </source>
</evidence>
<keyword evidence="4" id="KW-0067">ATP-binding</keyword>
<protein>
    <recommendedName>
        <fullName evidence="5">Thiamine diphosphokinase</fullName>
        <ecNumber evidence="5">2.7.6.2</ecNumber>
    </recommendedName>
</protein>
<dbReference type="GO" id="GO:0006772">
    <property type="term" value="P:thiamine metabolic process"/>
    <property type="evidence" value="ECO:0007669"/>
    <property type="project" value="UniProtKB-UniRule"/>
</dbReference>
<dbReference type="InterPro" id="IPR007371">
    <property type="entry name" value="TPK_catalytic"/>
</dbReference>
<dbReference type="SUPFAM" id="SSF63862">
    <property type="entry name" value="Thiamin pyrophosphokinase, substrate-binding domain"/>
    <property type="match status" value="1"/>
</dbReference>
<gene>
    <name evidence="7" type="ORF">H8S33_03650</name>
</gene>
<dbReference type="InterPro" id="IPR053149">
    <property type="entry name" value="TPK"/>
</dbReference>
<dbReference type="Pfam" id="PF04263">
    <property type="entry name" value="TPK_catalytic"/>
    <property type="match status" value="1"/>
</dbReference>
<evidence type="ECO:0000256" key="1">
    <source>
        <dbReference type="ARBA" id="ARBA00022679"/>
    </source>
</evidence>
<accession>A0A923RGB8</accession>
<keyword evidence="2" id="KW-0547">Nucleotide-binding</keyword>
<dbReference type="InterPro" id="IPR007373">
    <property type="entry name" value="Thiamin_PyroPKinase_B1-bd"/>
</dbReference>
<proteinExistence type="predicted"/>
<name>A0A923RGB8_9BACI</name>